<name>A0A9N8Z2S0_9GLOM</name>
<gene>
    <name evidence="1" type="ORF">ALEPTO_LOCUS1936</name>
</gene>
<sequence>MVFKYGYVVGEHIGSMAITSGMIMQPSHVPDVINLSVTNSSRFLLIGTKSEILEWLKYYSKIIIQTSLFDDPNEAPHIKIPDVVVDLLPCYSSEAHTIHQKSFLETINPLAHPNPATEPVRLEFRAVNTKLDEEISEPYFRLVVERGKTIGEIYNAIVNAWDQIVYPSMLDNLVKVATVPVQAVKEAFNNM</sequence>
<organism evidence="1 2">
    <name type="scientific">Ambispora leptoticha</name>
    <dbReference type="NCBI Taxonomy" id="144679"/>
    <lineage>
        <taxon>Eukaryota</taxon>
        <taxon>Fungi</taxon>
        <taxon>Fungi incertae sedis</taxon>
        <taxon>Mucoromycota</taxon>
        <taxon>Glomeromycotina</taxon>
        <taxon>Glomeromycetes</taxon>
        <taxon>Archaeosporales</taxon>
        <taxon>Ambisporaceae</taxon>
        <taxon>Ambispora</taxon>
    </lineage>
</organism>
<keyword evidence="2" id="KW-1185">Reference proteome</keyword>
<reference evidence="1" key="1">
    <citation type="submission" date="2021-06" db="EMBL/GenBank/DDBJ databases">
        <authorList>
            <person name="Kallberg Y."/>
            <person name="Tangrot J."/>
            <person name="Rosling A."/>
        </authorList>
    </citation>
    <scope>NUCLEOTIDE SEQUENCE</scope>
    <source>
        <strain evidence="1">FL130A</strain>
    </source>
</reference>
<dbReference type="AlphaFoldDB" id="A0A9N8Z2S0"/>
<comment type="caution">
    <text evidence="1">The sequence shown here is derived from an EMBL/GenBank/DDBJ whole genome shotgun (WGS) entry which is preliminary data.</text>
</comment>
<proteinExistence type="predicted"/>
<dbReference type="Proteomes" id="UP000789508">
    <property type="component" value="Unassembled WGS sequence"/>
</dbReference>
<evidence type="ECO:0000313" key="2">
    <source>
        <dbReference type="Proteomes" id="UP000789508"/>
    </source>
</evidence>
<dbReference type="EMBL" id="CAJVPS010000248">
    <property type="protein sequence ID" value="CAG8469383.1"/>
    <property type="molecule type" value="Genomic_DNA"/>
</dbReference>
<protein>
    <submittedName>
        <fullName evidence="1">2450_t:CDS:1</fullName>
    </submittedName>
</protein>
<evidence type="ECO:0000313" key="1">
    <source>
        <dbReference type="EMBL" id="CAG8469383.1"/>
    </source>
</evidence>
<dbReference type="OrthoDB" id="2407359at2759"/>
<accession>A0A9N8Z2S0</accession>